<evidence type="ECO:0000313" key="1">
    <source>
        <dbReference type="EMBL" id="ATA66048.1"/>
    </source>
</evidence>
<organism evidence="1">
    <name type="scientific">Vibrio parahaemolyticus</name>
    <dbReference type="NCBI Taxonomy" id="670"/>
    <lineage>
        <taxon>Bacteria</taxon>
        <taxon>Pseudomonadati</taxon>
        <taxon>Pseudomonadota</taxon>
        <taxon>Gammaproteobacteria</taxon>
        <taxon>Vibrionales</taxon>
        <taxon>Vibrionaceae</taxon>
        <taxon>Vibrio</taxon>
    </lineage>
</organism>
<reference evidence="1" key="1">
    <citation type="journal article" date="2017" name="Appl. Environ. Microbiol.">
        <title>Parallel evolution of two clades of a major Atlantic endemic Vibrio parahaemolyticus pathogen lineage by independent acquisition of related pathogenicity islands.</title>
        <authorList>
            <person name="Xu F."/>
            <person name="Gonzalez-Escalona N."/>
            <person name="Drees K.P."/>
            <person name="Sebra R.P."/>
            <person name="Cooper V.S."/>
            <person name="Jones S.H."/>
            <person name="Whistler C.A."/>
        </authorList>
    </citation>
    <scope>NUCLEOTIDE SEQUENCE</scope>
    <source>
        <strain evidence="1">MAVP-QPI</strain>
    </source>
</reference>
<name>A0A250E4V9_VIBPH</name>
<proteinExistence type="predicted"/>
<protein>
    <submittedName>
        <fullName evidence="1">Transcriptional regulator VspR</fullName>
    </submittedName>
</protein>
<dbReference type="AlphaFoldDB" id="A0A250E4V9"/>
<gene>
    <name evidence="1" type="primary">vspR</name>
    <name evidence="1" type="ORF">MAVP-QPI_00100</name>
</gene>
<sequence>MFKSTVESCYVSQDLTIQPYIIDSIIINNKPTFRISDIRDLLLTSTMQDKSVGYVRMFVSKQLNIMVKQGLLTTSGNNRNKLFHKTTLFQQVNASSVESEINQGKAVDLVSSVPYIAELDKMRGKLNGELAMLIAEMDEYRSIMAQYPQTQDKVKKLHQESTQLSATLTGQITAISKTIDLLTSEAV</sequence>
<accession>A0A250E4V9</accession>
<dbReference type="EMBL" id="MF066646">
    <property type="protein sequence ID" value="ATA66048.1"/>
    <property type="molecule type" value="Genomic_DNA"/>
</dbReference>